<name>A0A8K0LBC8_9PEZI</name>
<sequence>MSRHPIRCRSRYFRGFSASLSWTRPTFRSRQARRSFLASTCGTCAAFRDAFPSSRPLLVLLVIVFLFVPVPCQLFSYLHCRQNTETLRINITLPAYILFFPIDKFSRL</sequence>
<keyword evidence="3" id="KW-1185">Reference proteome</keyword>
<gene>
    <name evidence="2" type="ORF">KVT40_000643</name>
</gene>
<feature type="transmembrane region" description="Helical" evidence="1">
    <location>
        <begin position="58"/>
        <end position="78"/>
    </location>
</feature>
<accession>A0A8K0LBC8</accession>
<keyword evidence="1" id="KW-1133">Transmembrane helix</keyword>
<proteinExistence type="predicted"/>
<protein>
    <submittedName>
        <fullName evidence="2">Uncharacterized protein</fullName>
    </submittedName>
</protein>
<evidence type="ECO:0000313" key="2">
    <source>
        <dbReference type="EMBL" id="KAG8631503.1"/>
    </source>
</evidence>
<dbReference type="OrthoDB" id="10377043at2759"/>
<evidence type="ECO:0000256" key="1">
    <source>
        <dbReference type="SAM" id="Phobius"/>
    </source>
</evidence>
<organism evidence="2 3">
    <name type="scientific">Elsinoe batatas</name>
    <dbReference type="NCBI Taxonomy" id="2601811"/>
    <lineage>
        <taxon>Eukaryota</taxon>
        <taxon>Fungi</taxon>
        <taxon>Dikarya</taxon>
        <taxon>Ascomycota</taxon>
        <taxon>Pezizomycotina</taxon>
        <taxon>Dothideomycetes</taxon>
        <taxon>Dothideomycetidae</taxon>
        <taxon>Myriangiales</taxon>
        <taxon>Elsinoaceae</taxon>
        <taxon>Elsinoe</taxon>
    </lineage>
</organism>
<comment type="caution">
    <text evidence="2">The sequence shown here is derived from an EMBL/GenBank/DDBJ whole genome shotgun (WGS) entry which is preliminary data.</text>
</comment>
<keyword evidence="1" id="KW-0472">Membrane</keyword>
<keyword evidence="1" id="KW-0812">Transmembrane</keyword>
<reference evidence="2" key="1">
    <citation type="submission" date="2021-07" db="EMBL/GenBank/DDBJ databases">
        <title>Elsinoe batatas strain:CRI-CJ2 Genome sequencing and assembly.</title>
        <authorList>
            <person name="Huang L."/>
        </authorList>
    </citation>
    <scope>NUCLEOTIDE SEQUENCE</scope>
    <source>
        <strain evidence="2">CRI-CJ2</strain>
    </source>
</reference>
<dbReference type="EMBL" id="JAESVG020000001">
    <property type="protein sequence ID" value="KAG8631503.1"/>
    <property type="molecule type" value="Genomic_DNA"/>
</dbReference>
<evidence type="ECO:0000313" key="3">
    <source>
        <dbReference type="Proteomes" id="UP000809789"/>
    </source>
</evidence>
<dbReference type="Proteomes" id="UP000809789">
    <property type="component" value="Unassembled WGS sequence"/>
</dbReference>
<dbReference type="AlphaFoldDB" id="A0A8K0LBC8"/>